<reference evidence="2" key="1">
    <citation type="submission" date="2020-02" db="EMBL/GenBank/DDBJ databases">
        <authorList>
            <person name="Olsen N.S."/>
            <person name="Forero-Junco L."/>
            <person name="Kot W."/>
            <person name="Hansen L.H."/>
        </authorList>
    </citation>
    <scope>NUCLEOTIDE SEQUENCE [LARGE SCALE GENOMIC DNA]</scope>
</reference>
<dbReference type="Proteomes" id="UP000502113">
    <property type="component" value="Segment"/>
</dbReference>
<dbReference type="EMBL" id="MT119361">
    <property type="protein sequence ID" value="QIQ66365.1"/>
    <property type="molecule type" value="Genomic_DNA"/>
</dbReference>
<proteinExistence type="predicted"/>
<name>A0A6G9LL58_9CAUD</name>
<accession>A0A6G9LL58</accession>
<protein>
    <submittedName>
        <fullName evidence="1">Uncharacterized protein</fullName>
    </submittedName>
</protein>
<keyword evidence="2" id="KW-1185">Reference proteome</keyword>
<organism evidence="1 2">
    <name type="scientific">Enterococcus phage vipetofem</name>
    <dbReference type="NCBI Taxonomy" id="2719594"/>
    <lineage>
        <taxon>Viruses</taxon>
        <taxon>Duplodnaviria</taxon>
        <taxon>Heunggongvirae</taxon>
        <taxon>Uroviricota</taxon>
        <taxon>Caudoviricetes</taxon>
        <taxon>Andrewesvirinae</taxon>
        <taxon>Vipetofemvirus</taxon>
        <taxon>Vipetofemvirus vipetofem</taxon>
    </lineage>
</organism>
<evidence type="ECO:0000313" key="2">
    <source>
        <dbReference type="Proteomes" id="UP000502113"/>
    </source>
</evidence>
<evidence type="ECO:0000313" key="1">
    <source>
        <dbReference type="EMBL" id="QIQ66365.1"/>
    </source>
</evidence>
<gene>
    <name evidence="1" type="ORF">vipetofem_67</name>
</gene>
<sequence length="63" mass="7718">MIKVENWTYERGIQRIKWWKEEGHEVKTVVHSDRIHIYRNEKYVGTMDKKNGSHSYQLKQTLN</sequence>